<reference evidence="9" key="1">
    <citation type="submission" date="2023-07" db="EMBL/GenBank/DDBJ databases">
        <title>Complete genome sequence of Bacillus cereus SRCM126073 isolated from soil.</title>
        <authorList>
            <person name="Yang H.-G."/>
            <person name="Ryu M.-S."/>
            <person name="Ha G.-S."/>
            <person name="Yang H.-J."/>
            <person name="Jeong D.-Y."/>
        </authorList>
    </citation>
    <scope>NUCLEOTIDE SEQUENCE</scope>
    <source>
        <strain evidence="9">SRCM126073</strain>
    </source>
</reference>
<dbReference type="AlphaFoldDB" id="A0AAW7NDH1"/>
<evidence type="ECO:0000256" key="4">
    <source>
        <dbReference type="ARBA" id="ARBA00022723"/>
    </source>
</evidence>
<protein>
    <submittedName>
        <fullName evidence="9">4'-phosphopantetheinyl transferase superfamily protein</fullName>
    </submittedName>
</protein>
<dbReference type="InterPro" id="IPR050559">
    <property type="entry name" value="P-Pant_transferase_sf"/>
</dbReference>
<dbReference type="NCBIfam" id="TIGR00556">
    <property type="entry name" value="pantethn_trn"/>
    <property type="match status" value="1"/>
</dbReference>
<dbReference type="PANTHER" id="PTHR12215:SF10">
    <property type="entry name" value="L-AMINOADIPATE-SEMIALDEHYDE DEHYDROGENASE-PHOSPHOPANTETHEINYL TRANSFERASE"/>
    <property type="match status" value="1"/>
</dbReference>
<evidence type="ECO:0000313" key="10">
    <source>
        <dbReference type="Proteomes" id="UP001175137"/>
    </source>
</evidence>
<evidence type="ECO:0000313" key="9">
    <source>
        <dbReference type="EMBL" id="MDN4872982.1"/>
    </source>
</evidence>
<dbReference type="InterPro" id="IPR055066">
    <property type="entry name" value="AASDHPPT_N"/>
</dbReference>
<keyword evidence="6" id="KW-0045">Antibiotic biosynthesis</keyword>
<comment type="similarity">
    <text evidence="2">Belongs to the P-Pant transferase superfamily. Gsp/Sfp/HetI/AcpT family.</text>
</comment>
<dbReference type="EMBL" id="JAUIQW010000001">
    <property type="protein sequence ID" value="MDN4872982.1"/>
    <property type="molecule type" value="Genomic_DNA"/>
</dbReference>
<evidence type="ECO:0000256" key="5">
    <source>
        <dbReference type="ARBA" id="ARBA00022842"/>
    </source>
</evidence>
<sequence length="228" mass="27327">MKLYALEIPLNEKINWESIFLDKIPVDRQNKVQSFKNREDALRSLFGSLIVNYILWKELGVVRYTYYYNKYNKPYILEHPQFYFNLSHSGKWVICITDLKEVGVDIERVRGIDLKIAERFFSNEEYMLINSKIGYNQLLCFYEYWTMKEAFVKALGKGLEVSLDSFHIKKDKRLYKTIYNDFYTYYFKLINLDNLYKLAVCSENEDIKNINIEIVTINKLKNIFLNGK</sequence>
<dbReference type="PANTHER" id="PTHR12215">
    <property type="entry name" value="PHOSPHOPANTETHEINE TRANSFERASE"/>
    <property type="match status" value="1"/>
</dbReference>
<dbReference type="GO" id="GO:0017000">
    <property type="term" value="P:antibiotic biosynthetic process"/>
    <property type="evidence" value="ECO:0007669"/>
    <property type="project" value="UniProtKB-KW"/>
</dbReference>
<evidence type="ECO:0000256" key="3">
    <source>
        <dbReference type="ARBA" id="ARBA00022679"/>
    </source>
</evidence>
<evidence type="ECO:0000259" key="8">
    <source>
        <dbReference type="Pfam" id="PF22624"/>
    </source>
</evidence>
<dbReference type="Pfam" id="PF01648">
    <property type="entry name" value="ACPS"/>
    <property type="match status" value="1"/>
</dbReference>
<dbReference type="RefSeq" id="WP_044796710.1">
    <property type="nucleotide sequence ID" value="NZ_CP125992.1"/>
</dbReference>
<dbReference type="GO" id="GO:0019878">
    <property type="term" value="P:lysine biosynthetic process via aminoadipic acid"/>
    <property type="evidence" value="ECO:0007669"/>
    <property type="project" value="TreeGrafter"/>
</dbReference>
<comment type="cofactor">
    <cofactor evidence="1">
        <name>Mg(2+)</name>
        <dbReference type="ChEBI" id="CHEBI:18420"/>
    </cofactor>
</comment>
<comment type="caution">
    <text evidence="9">The sequence shown here is derived from an EMBL/GenBank/DDBJ whole genome shotgun (WGS) entry which is preliminary data.</text>
</comment>
<dbReference type="GO" id="GO:0006633">
    <property type="term" value="P:fatty acid biosynthetic process"/>
    <property type="evidence" value="ECO:0007669"/>
    <property type="project" value="InterPro"/>
</dbReference>
<evidence type="ECO:0000256" key="6">
    <source>
        <dbReference type="ARBA" id="ARBA00023194"/>
    </source>
</evidence>
<feature type="domain" description="4'-phosphopantetheinyl transferase N-terminal" evidence="8">
    <location>
        <begin position="20"/>
        <end position="97"/>
    </location>
</feature>
<dbReference type="GO" id="GO:0005829">
    <property type="term" value="C:cytosol"/>
    <property type="evidence" value="ECO:0007669"/>
    <property type="project" value="TreeGrafter"/>
</dbReference>
<dbReference type="Proteomes" id="UP001175137">
    <property type="component" value="Unassembled WGS sequence"/>
</dbReference>
<dbReference type="InterPro" id="IPR008278">
    <property type="entry name" value="4-PPantetheinyl_Trfase_dom"/>
</dbReference>
<dbReference type="GO" id="GO:0008897">
    <property type="term" value="F:holo-[acyl-carrier-protein] synthase activity"/>
    <property type="evidence" value="ECO:0007669"/>
    <property type="project" value="InterPro"/>
</dbReference>
<keyword evidence="5" id="KW-0460">Magnesium</keyword>
<evidence type="ECO:0000256" key="2">
    <source>
        <dbReference type="ARBA" id="ARBA00010990"/>
    </source>
</evidence>
<gene>
    <name evidence="9" type="ORF">QYM23_08940</name>
</gene>
<dbReference type="InterPro" id="IPR037143">
    <property type="entry name" value="4-PPantetheinyl_Trfase_dom_sf"/>
</dbReference>
<keyword evidence="4" id="KW-0479">Metal-binding</keyword>
<accession>A0AAW7NDH1</accession>
<dbReference type="Pfam" id="PF22624">
    <property type="entry name" value="AASDHPPT_N"/>
    <property type="match status" value="1"/>
</dbReference>
<name>A0AAW7NDH1_BACCE</name>
<dbReference type="Gene3D" id="3.90.470.20">
    <property type="entry name" value="4'-phosphopantetheinyl transferase domain"/>
    <property type="match status" value="2"/>
</dbReference>
<dbReference type="GO" id="GO:0000287">
    <property type="term" value="F:magnesium ion binding"/>
    <property type="evidence" value="ECO:0007669"/>
    <property type="project" value="InterPro"/>
</dbReference>
<dbReference type="SUPFAM" id="SSF56214">
    <property type="entry name" value="4'-phosphopantetheinyl transferase"/>
    <property type="match status" value="2"/>
</dbReference>
<evidence type="ECO:0000259" key="7">
    <source>
        <dbReference type="Pfam" id="PF01648"/>
    </source>
</evidence>
<keyword evidence="3 9" id="KW-0808">Transferase</keyword>
<feature type="domain" description="4'-phosphopantetheinyl transferase" evidence="7">
    <location>
        <begin position="102"/>
        <end position="200"/>
    </location>
</feature>
<proteinExistence type="inferred from homology"/>
<evidence type="ECO:0000256" key="1">
    <source>
        <dbReference type="ARBA" id="ARBA00001946"/>
    </source>
</evidence>
<dbReference type="InterPro" id="IPR004568">
    <property type="entry name" value="Ppantetheine-prot_Trfase_dom"/>
</dbReference>
<organism evidence="9 10">
    <name type="scientific">Bacillus cereus</name>
    <dbReference type="NCBI Taxonomy" id="1396"/>
    <lineage>
        <taxon>Bacteria</taxon>
        <taxon>Bacillati</taxon>
        <taxon>Bacillota</taxon>
        <taxon>Bacilli</taxon>
        <taxon>Bacillales</taxon>
        <taxon>Bacillaceae</taxon>
        <taxon>Bacillus</taxon>
        <taxon>Bacillus cereus group</taxon>
    </lineage>
</organism>